<dbReference type="GO" id="GO:0046486">
    <property type="term" value="P:glycerolipid metabolic process"/>
    <property type="evidence" value="ECO:0007669"/>
    <property type="project" value="UniProtKB-ARBA"/>
</dbReference>
<evidence type="ECO:0000313" key="4">
    <source>
        <dbReference type="EMBL" id="KAK4139118.1"/>
    </source>
</evidence>
<dbReference type="GO" id="GO:0016042">
    <property type="term" value="P:lipid catabolic process"/>
    <property type="evidence" value="ECO:0007669"/>
    <property type="project" value="UniProtKB-UniRule"/>
</dbReference>
<evidence type="ECO:0000259" key="3">
    <source>
        <dbReference type="PROSITE" id="PS51635"/>
    </source>
</evidence>
<keyword evidence="5" id="KW-1185">Reference proteome</keyword>
<dbReference type="Proteomes" id="UP001302676">
    <property type="component" value="Unassembled WGS sequence"/>
</dbReference>
<keyword evidence="2" id="KW-0442">Lipid degradation</keyword>
<comment type="caution">
    <text evidence="4">The sequence shown here is derived from an EMBL/GenBank/DDBJ whole genome shotgun (WGS) entry which is preliminary data.</text>
</comment>
<feature type="short sequence motif" description="GXGXXG" evidence="2">
    <location>
        <begin position="15"/>
        <end position="20"/>
    </location>
</feature>
<feature type="active site" description="Proton acceptor" evidence="2">
    <location>
        <position position="214"/>
    </location>
</feature>
<keyword evidence="4" id="KW-0418">Kinase</keyword>
<comment type="caution">
    <text evidence="2">Lacks conserved residue(s) required for the propagation of feature annotation.</text>
</comment>
<dbReference type="CDD" id="cd07216">
    <property type="entry name" value="Pat17_PNPLA8_PNPLA9_like3"/>
    <property type="match status" value="1"/>
</dbReference>
<dbReference type="AlphaFoldDB" id="A0AAN6ZIH9"/>
<dbReference type="InterPro" id="IPR016035">
    <property type="entry name" value="Acyl_Trfase/lysoPLipase"/>
</dbReference>
<reference evidence="4" key="2">
    <citation type="submission" date="2023-05" db="EMBL/GenBank/DDBJ databases">
        <authorList>
            <consortium name="Lawrence Berkeley National Laboratory"/>
            <person name="Steindorff A."/>
            <person name="Hensen N."/>
            <person name="Bonometti L."/>
            <person name="Westerberg I."/>
            <person name="Brannstrom I.O."/>
            <person name="Guillou S."/>
            <person name="Cros-Aarteil S."/>
            <person name="Calhoun S."/>
            <person name="Haridas S."/>
            <person name="Kuo A."/>
            <person name="Mondo S."/>
            <person name="Pangilinan J."/>
            <person name="Riley R."/>
            <person name="Labutti K."/>
            <person name="Andreopoulos B."/>
            <person name="Lipzen A."/>
            <person name="Chen C."/>
            <person name="Yanf M."/>
            <person name="Daum C."/>
            <person name="Ng V."/>
            <person name="Clum A."/>
            <person name="Ohm R."/>
            <person name="Martin F."/>
            <person name="Silar P."/>
            <person name="Natvig D."/>
            <person name="Lalanne C."/>
            <person name="Gautier V."/>
            <person name="Ament-Velasquez S.L."/>
            <person name="Kruys A."/>
            <person name="Hutchinson M.I."/>
            <person name="Powell A.J."/>
            <person name="Barry K."/>
            <person name="Miller A.N."/>
            <person name="Grigoriev I.V."/>
            <person name="Debuchy R."/>
            <person name="Gladieux P."/>
            <person name="Thoren M.H."/>
            <person name="Johannesson H."/>
        </authorList>
    </citation>
    <scope>NUCLEOTIDE SEQUENCE</scope>
    <source>
        <strain evidence="4">CBS 141.50</strain>
    </source>
</reference>
<dbReference type="PROSITE" id="PS51635">
    <property type="entry name" value="PNPLA"/>
    <property type="match status" value="1"/>
</dbReference>
<dbReference type="GO" id="GO:0043531">
    <property type="term" value="F:ADP binding"/>
    <property type="evidence" value="ECO:0007669"/>
    <property type="project" value="InterPro"/>
</dbReference>
<feature type="active site" description="Nucleophile" evidence="2">
    <location>
        <position position="57"/>
    </location>
</feature>
<dbReference type="InterPro" id="IPR011990">
    <property type="entry name" value="TPR-like_helical_dom_sf"/>
</dbReference>
<dbReference type="Pfam" id="PF01734">
    <property type="entry name" value="Patatin"/>
    <property type="match status" value="1"/>
</dbReference>
<dbReference type="Pfam" id="PF13424">
    <property type="entry name" value="TPR_12"/>
    <property type="match status" value="2"/>
</dbReference>
<dbReference type="InterPro" id="IPR027417">
    <property type="entry name" value="P-loop_NTPase"/>
</dbReference>
<proteinExistence type="predicted"/>
<dbReference type="Pfam" id="PF00931">
    <property type="entry name" value="NB-ARC"/>
    <property type="match status" value="1"/>
</dbReference>
<feature type="domain" description="PNPLA" evidence="3">
    <location>
        <begin position="11"/>
        <end position="227"/>
    </location>
</feature>
<dbReference type="InterPro" id="IPR002182">
    <property type="entry name" value="NB-ARC"/>
</dbReference>
<accession>A0AAN6ZIH9</accession>
<dbReference type="EMBL" id="MU853696">
    <property type="protein sequence ID" value="KAK4139118.1"/>
    <property type="molecule type" value="Genomic_DNA"/>
</dbReference>
<dbReference type="InterPro" id="IPR053137">
    <property type="entry name" value="NLR-like"/>
</dbReference>
<keyword evidence="1 2" id="KW-0443">Lipid metabolism</keyword>
<sequence length="914" mass="101159">MATTNMPLRILSLDGGGIRGLSSLLILEDIMEKIRDAEGLDRVPRPCECFDFIGGTSTGGIIAIMLGRLRMSVDECIRAYKKVAQQAFTPKRTTIFPASPSGAFSAKALEEAIKQTVRDFCSQPECIARRMHGTTTAETCPHGEMAFRDGSCTKTVVLAITKDNVDARPTLFTTYDTSAALHGCTIWEVARATSAATTFFKPIRVGRDGVKFIDAGFGYNNPCEVLIEEAQRQFPEGRAIRVLSIGTGLGDVVEIGNTRLSIITALKKMATSSKKVAASLADRYGESGQYYRFNVDQGLQDIALSDWDKASTISAHTRNYLSDKQRAIKTFAAKFTKAGFEGDNGETAQTVAPAAELSGARNSGVAEPWYHVPFPRNKRFVGRDDTLLTLRDILFVQESQRVALVGLGGVGKTQVALQLAFWTKENKAEWSVFWVPALSEATFEQAYTDIARELKILRSDDEDIKESVRQYLSSEAAGRWLLVVDNADDVKVVCGSQDASGGLDRYLPQSENGRTVLTTRSRDVAMRVTEKTVKLDEFSLSEAKTLLEKLVTREVLTNDTASVTELLRELTYLPLAITQAAAYLERNEVSIAEYLRLLRNTEKDMADLLSEELPDRTRYKEAKHAVATTWMVSFDQIREQDPNAADLLSFMSQIEPKSIPQSLLPELDSNVQTVSAIGTLCGYAFVSKRDEMLDMHSLVHLATRIWLSREGLEPQAAETAVRHLAGSFPTGDYENRHIWRTYLPHVLRILQRAGAGDIEEKYKLSFGVGRCLKVEGRIKEAVRCFEECWRWHSEQSMEEHPSRLASQHALAGAYQADGQIKKAVALLEQVVGVQERTLAEEHPLQLASQHELAGAYQADGQIKKAVTMLEQVMAVEARTLAEEHPSRLASQHALAGAYKSDGQIKKAVTILEQV</sequence>
<reference evidence="4" key="1">
    <citation type="journal article" date="2023" name="Mol. Phylogenet. Evol.">
        <title>Genome-scale phylogeny and comparative genomics of the fungal order Sordariales.</title>
        <authorList>
            <person name="Hensen N."/>
            <person name="Bonometti L."/>
            <person name="Westerberg I."/>
            <person name="Brannstrom I.O."/>
            <person name="Guillou S."/>
            <person name="Cros-Aarteil S."/>
            <person name="Calhoun S."/>
            <person name="Haridas S."/>
            <person name="Kuo A."/>
            <person name="Mondo S."/>
            <person name="Pangilinan J."/>
            <person name="Riley R."/>
            <person name="LaButti K."/>
            <person name="Andreopoulos B."/>
            <person name="Lipzen A."/>
            <person name="Chen C."/>
            <person name="Yan M."/>
            <person name="Daum C."/>
            <person name="Ng V."/>
            <person name="Clum A."/>
            <person name="Steindorff A."/>
            <person name="Ohm R.A."/>
            <person name="Martin F."/>
            <person name="Silar P."/>
            <person name="Natvig D.O."/>
            <person name="Lalanne C."/>
            <person name="Gautier V."/>
            <person name="Ament-Velasquez S.L."/>
            <person name="Kruys A."/>
            <person name="Hutchinson M.I."/>
            <person name="Powell A.J."/>
            <person name="Barry K."/>
            <person name="Miller A.N."/>
            <person name="Grigoriev I.V."/>
            <person name="Debuchy R."/>
            <person name="Gladieux P."/>
            <person name="Hiltunen Thoren M."/>
            <person name="Johannesson H."/>
        </authorList>
    </citation>
    <scope>NUCLEOTIDE SEQUENCE</scope>
    <source>
        <strain evidence="4">CBS 141.50</strain>
    </source>
</reference>
<keyword evidence="4" id="KW-0808">Transferase</keyword>
<dbReference type="GeneID" id="87819071"/>
<keyword evidence="2" id="KW-0378">Hydrolase</keyword>
<organism evidence="4 5">
    <name type="scientific">Dichotomopilus funicola</name>
    <dbReference type="NCBI Taxonomy" id="1934379"/>
    <lineage>
        <taxon>Eukaryota</taxon>
        <taxon>Fungi</taxon>
        <taxon>Dikarya</taxon>
        <taxon>Ascomycota</taxon>
        <taxon>Pezizomycotina</taxon>
        <taxon>Sordariomycetes</taxon>
        <taxon>Sordariomycetidae</taxon>
        <taxon>Sordariales</taxon>
        <taxon>Chaetomiaceae</taxon>
        <taxon>Dichotomopilus</taxon>
    </lineage>
</organism>
<dbReference type="SUPFAM" id="SSF52151">
    <property type="entry name" value="FabD/lysophospholipase-like"/>
    <property type="match status" value="1"/>
</dbReference>
<dbReference type="Gene3D" id="3.40.1090.10">
    <property type="entry name" value="Cytosolic phospholipase A2 catalytic domain"/>
    <property type="match status" value="1"/>
</dbReference>
<dbReference type="SUPFAM" id="SSF52540">
    <property type="entry name" value="P-loop containing nucleoside triphosphate hydrolases"/>
    <property type="match status" value="1"/>
</dbReference>
<dbReference type="Gene3D" id="1.25.40.10">
    <property type="entry name" value="Tetratricopeptide repeat domain"/>
    <property type="match status" value="1"/>
</dbReference>
<gene>
    <name evidence="4" type="ORF">C8A04DRAFT_33420</name>
</gene>
<dbReference type="RefSeq" id="XP_062632489.1">
    <property type="nucleotide sequence ID" value="XM_062782458.1"/>
</dbReference>
<dbReference type="PANTHER" id="PTHR46082">
    <property type="entry name" value="ATP/GTP-BINDING PROTEIN-RELATED"/>
    <property type="match status" value="1"/>
</dbReference>
<evidence type="ECO:0000256" key="2">
    <source>
        <dbReference type="PROSITE-ProRule" id="PRU01161"/>
    </source>
</evidence>
<evidence type="ECO:0000313" key="5">
    <source>
        <dbReference type="Proteomes" id="UP001302676"/>
    </source>
</evidence>
<feature type="non-terminal residue" evidence="4">
    <location>
        <position position="914"/>
    </location>
</feature>
<dbReference type="InterPro" id="IPR002641">
    <property type="entry name" value="PNPLA_dom"/>
</dbReference>
<dbReference type="GO" id="GO:0016301">
    <property type="term" value="F:kinase activity"/>
    <property type="evidence" value="ECO:0007669"/>
    <property type="project" value="UniProtKB-KW"/>
</dbReference>
<protein>
    <submittedName>
        <fullName evidence="4">Kinase subdomain-containing protein</fullName>
    </submittedName>
</protein>
<evidence type="ECO:0000256" key="1">
    <source>
        <dbReference type="ARBA" id="ARBA00023098"/>
    </source>
</evidence>
<dbReference type="PANTHER" id="PTHR46082:SF6">
    <property type="entry name" value="AAA+ ATPASE DOMAIN-CONTAINING PROTEIN-RELATED"/>
    <property type="match status" value="1"/>
</dbReference>
<feature type="short sequence motif" description="GXSXG" evidence="2">
    <location>
        <begin position="55"/>
        <end position="59"/>
    </location>
</feature>
<dbReference type="GO" id="GO:0016787">
    <property type="term" value="F:hydrolase activity"/>
    <property type="evidence" value="ECO:0007669"/>
    <property type="project" value="UniProtKB-UniRule"/>
</dbReference>
<dbReference type="SUPFAM" id="SSF48452">
    <property type="entry name" value="TPR-like"/>
    <property type="match status" value="1"/>
</dbReference>
<name>A0AAN6ZIH9_9PEZI</name>
<dbReference type="Gene3D" id="3.40.50.300">
    <property type="entry name" value="P-loop containing nucleotide triphosphate hydrolases"/>
    <property type="match status" value="1"/>
</dbReference>